<gene>
    <name evidence="1" type="ORF">PS3_10770</name>
</gene>
<dbReference type="EMBL" id="AICN01000029">
    <property type="protein sequence ID" value="EHS87034.1"/>
    <property type="molecule type" value="Genomic_DNA"/>
</dbReference>
<evidence type="ECO:0000313" key="1">
    <source>
        <dbReference type="EMBL" id="EHS87034.1"/>
    </source>
</evidence>
<dbReference type="InterPro" id="IPR036388">
    <property type="entry name" value="WH-like_DNA-bd_sf"/>
</dbReference>
<dbReference type="PATRIC" id="fig|1144300.3.peg.734"/>
<comment type="caution">
    <text evidence="1">The sequence shown here is derived from an EMBL/GenBank/DDBJ whole genome shotgun (WGS) entry which is preliminary data.</text>
</comment>
<dbReference type="Proteomes" id="UP000004567">
    <property type="component" value="Unassembled WGS sequence"/>
</dbReference>
<accession>H4GJ79</accession>
<dbReference type="AlphaFoldDB" id="H4GJ79"/>
<dbReference type="InterPro" id="IPR000944">
    <property type="entry name" value="Tscrpt_reg_Rrf2"/>
</dbReference>
<name>H4GJ79_9LACO</name>
<dbReference type="PANTHER" id="PTHR33221">
    <property type="entry name" value="WINGED HELIX-TURN-HELIX TRANSCRIPTIONAL REGULATOR, RRF2 FAMILY"/>
    <property type="match status" value="1"/>
</dbReference>
<dbReference type="SUPFAM" id="SSF46785">
    <property type="entry name" value="Winged helix' DNA-binding domain"/>
    <property type="match status" value="1"/>
</dbReference>
<dbReference type="GO" id="GO:0003700">
    <property type="term" value="F:DNA-binding transcription factor activity"/>
    <property type="evidence" value="ECO:0007669"/>
    <property type="project" value="TreeGrafter"/>
</dbReference>
<dbReference type="PANTHER" id="PTHR33221:SF15">
    <property type="entry name" value="HTH-TYPE TRANSCRIPTIONAL REGULATOR YWGB-RELATED"/>
    <property type="match status" value="1"/>
</dbReference>
<proteinExistence type="predicted"/>
<dbReference type="Pfam" id="PF02082">
    <property type="entry name" value="Rrf2"/>
    <property type="match status" value="1"/>
</dbReference>
<dbReference type="STRING" id="1144300.PS3_10770"/>
<protein>
    <submittedName>
        <fullName evidence="1">Transcriptional regulator</fullName>
    </submittedName>
</protein>
<dbReference type="InterPro" id="IPR036390">
    <property type="entry name" value="WH_DNA-bd_sf"/>
</dbReference>
<reference evidence="1 2" key="1">
    <citation type="journal article" date="2013" name="Genome Announc.">
        <title>Genome Sequence of Lactobacillus gastricus PS3, a Strain Isolated from Human Milk.</title>
        <authorList>
            <person name="Martin V."/>
            <person name="Cardenas N."/>
            <person name="Jimenez E."/>
            <person name="Maldonado A."/>
            <person name="Rodriguez J.M."/>
            <person name="Fernandez L."/>
        </authorList>
    </citation>
    <scope>NUCLEOTIDE SEQUENCE [LARGE SCALE GENOMIC DNA]</scope>
    <source>
        <strain evidence="1 2">PS3</strain>
    </source>
</reference>
<dbReference type="Gene3D" id="1.10.10.10">
    <property type="entry name" value="Winged helix-like DNA-binding domain superfamily/Winged helix DNA-binding domain"/>
    <property type="match status" value="1"/>
</dbReference>
<dbReference type="GO" id="GO:0005829">
    <property type="term" value="C:cytosol"/>
    <property type="evidence" value="ECO:0007669"/>
    <property type="project" value="TreeGrafter"/>
</dbReference>
<organism evidence="1 2">
    <name type="scientific">Limosilactobacillus gastricus PS3</name>
    <dbReference type="NCBI Taxonomy" id="1144300"/>
    <lineage>
        <taxon>Bacteria</taxon>
        <taxon>Bacillati</taxon>
        <taxon>Bacillota</taxon>
        <taxon>Bacilli</taxon>
        <taxon>Lactobacillales</taxon>
        <taxon>Lactobacillaceae</taxon>
        <taxon>Limosilactobacillus</taxon>
    </lineage>
</organism>
<evidence type="ECO:0000313" key="2">
    <source>
        <dbReference type="Proteomes" id="UP000004567"/>
    </source>
</evidence>
<sequence length="145" mass="16130">MIMKFSYKFSDAIHLLAYLDIYQNGDLSSRRIADSIEANPSVVRNLMRDLKKAGLILTHQGSATPSLAKQPAKISLYDIYTAVDINHDLIHVDPNTNPACIVGGNIQTTLQDAYDRIQQAAFNEMKAISLQDIIDGILNNQQRSL</sequence>
<dbReference type="PROSITE" id="PS51197">
    <property type="entry name" value="HTH_RRF2_2"/>
    <property type="match status" value="1"/>
</dbReference>